<dbReference type="Pfam" id="PF08809">
    <property type="entry name" value="DUF1799"/>
    <property type="match status" value="1"/>
</dbReference>
<evidence type="ECO:0000313" key="1">
    <source>
        <dbReference type="EMBL" id="GGB55489.1"/>
    </source>
</evidence>
<reference evidence="1" key="2">
    <citation type="submission" date="2020-09" db="EMBL/GenBank/DDBJ databases">
        <authorList>
            <person name="Sun Q."/>
            <person name="Zhou Y."/>
        </authorList>
    </citation>
    <scope>NUCLEOTIDE SEQUENCE</scope>
    <source>
        <strain evidence="1">CGMCC 1.12426</strain>
    </source>
</reference>
<evidence type="ECO:0000313" key="2">
    <source>
        <dbReference type="Proteomes" id="UP000605148"/>
    </source>
</evidence>
<dbReference type="EMBL" id="BMFA01000008">
    <property type="protein sequence ID" value="GGB55489.1"/>
    <property type="molecule type" value="Genomic_DNA"/>
</dbReference>
<name>A0A916TM27_9HYPH</name>
<accession>A0A916TM27</accession>
<evidence type="ECO:0008006" key="3">
    <source>
        <dbReference type="Google" id="ProtNLM"/>
    </source>
</evidence>
<keyword evidence="2" id="KW-1185">Reference proteome</keyword>
<comment type="caution">
    <text evidence="1">The sequence shown here is derived from an EMBL/GenBank/DDBJ whole genome shotgun (WGS) entry which is preliminary data.</text>
</comment>
<dbReference type="Proteomes" id="UP000605148">
    <property type="component" value="Unassembled WGS sequence"/>
</dbReference>
<organism evidence="1 2">
    <name type="scientific">Roseibium aquae</name>
    <dbReference type="NCBI Taxonomy" id="1323746"/>
    <lineage>
        <taxon>Bacteria</taxon>
        <taxon>Pseudomonadati</taxon>
        <taxon>Pseudomonadota</taxon>
        <taxon>Alphaproteobacteria</taxon>
        <taxon>Hyphomicrobiales</taxon>
        <taxon>Stappiaceae</taxon>
        <taxon>Roseibium</taxon>
    </lineage>
</organism>
<dbReference type="OrthoDB" id="7363705at2"/>
<reference evidence="1" key="1">
    <citation type="journal article" date="2014" name="Int. J. Syst. Evol. Microbiol.">
        <title>Complete genome sequence of Corynebacterium casei LMG S-19264T (=DSM 44701T), isolated from a smear-ripened cheese.</title>
        <authorList>
            <consortium name="US DOE Joint Genome Institute (JGI-PGF)"/>
            <person name="Walter F."/>
            <person name="Albersmeier A."/>
            <person name="Kalinowski J."/>
            <person name="Ruckert C."/>
        </authorList>
    </citation>
    <scope>NUCLEOTIDE SEQUENCE</scope>
    <source>
        <strain evidence="1">CGMCC 1.12426</strain>
    </source>
</reference>
<gene>
    <name evidence="1" type="ORF">GCM10011316_29450</name>
</gene>
<dbReference type="AlphaFoldDB" id="A0A916TM27"/>
<sequence>MDRDTAADFAALGLPVPDAQIPDSDTFDVPRENWRAVTVFLALETQWRVVAGQTGLIWCGLDYAAAAVAVRGRNRRAWQRLLGELKEMEVAALEVLNG</sequence>
<dbReference type="RefSeq" id="WP_150497719.1">
    <property type="nucleotide sequence ID" value="NZ_BMFA01000008.1"/>
</dbReference>
<protein>
    <recommendedName>
        <fullName evidence="3">DUF1799 domain-containing protein</fullName>
    </recommendedName>
</protein>
<proteinExistence type="predicted"/>
<dbReference type="InterPro" id="IPR014915">
    <property type="entry name" value="Phage_TLS_TfmB"/>
</dbReference>